<evidence type="ECO:0000313" key="5">
    <source>
        <dbReference type="Proteomes" id="UP001281761"/>
    </source>
</evidence>
<sequence>MQDHVGSDFNPIPSQSQQQLVTPLYSFDNTAYSFLLRLNGLNILLDCGISDNLDVVLIEPLIQYLNAGGTIDLILISSPSLCFGGALPLLCTILQQHSINPVVFIPMLTWRMLQVNLFDAFISVFNDGKVPPFSMIDINNVFNFVINVDIGERVPIPSSLNLLVTPRLCGRTVGSVSWEILLDESSLYIYAPSFNTAPETLLDPASFCGKELSEDHNEETQRDVQLFTTITPNPPSIFSREQNSQDPSSRNDEWAPLYTLFDGPGMKPLITNVESDDNPEAAFVDSVIDTLTNRGNVLIPVSPSGRVFQLILSLDRNRGPSSFTIAFIHPLAEYSSALLSYSTKYISTKLQEESRENSLPLGPNLRVLTSFEELHRYNPPYCIFCSFSSLFASSATTDYFLDFCSNQSNSIVFTEAAHLTELKKRVDEHFTVNTTKSDKLSVVYRGNKLVLLKGRAREDWDRQFRPEPQDEQETFGDSDDIQPNQKRKLEENEPDFMQDFEKQKRFDESELEAMADEQVEESVQQRDIAMFGEPMSLFRLNESETSPVFPFTKYPHTTHDSIGLVELNHISDGHTLITSLTPVSLPEMKQGDVAELDTTLAVDRFGVGIAATIGEEVSSRESHHRERLISSTYSHLSLLSPTSAEYASLLNDLDTIIPAIEGPLSSSFEKLPVRLTHRKVHPLRLSMFYSIIASGAAPTTFIEMEKTTIIQCRFVIAPFSGVEGKTGVESLMDELKPRHTVLFGDRGWGREEIEKDSLTHQILTEALSGFHACTTTPKQSAQIPSDSTQFSLSHIPASSASVTEFGEYRELSRLGMRWKMCGDNVPEDLETLEWLRAEEDEAGNERRNEDEERVVRRVASIADKHRYLVSSTRSFPTHILSSTRLLSQLFPSANTQITRPELLSKLFSSPFSPSSVISPVLLAPPSRSTTVILSDHLVNALPSSFSRDSSSTTHQPVRLARIRGWVNRLGGDPESPRYEMSAESEKRGVTRKRVIPSPIVDEFETPPPPQFDLSETTLGQIISDDQKVREELEKEDDDEVSLRTSAGNVFAWGTGITIIDIQRELRKKGLKVEHIQAGEIKIEGKVFVKKDATGLRIKGEAGKVMSIVRDVVRKGFYYI</sequence>
<evidence type="ECO:0000256" key="1">
    <source>
        <dbReference type="RuleBase" id="RU365006"/>
    </source>
</evidence>
<dbReference type="Proteomes" id="UP001281761">
    <property type="component" value="Unassembled WGS sequence"/>
</dbReference>
<feature type="region of interest" description="Disordered" evidence="2">
    <location>
        <begin position="460"/>
        <end position="491"/>
    </location>
</feature>
<dbReference type="Pfam" id="PF16661">
    <property type="entry name" value="Lactamase_B_6"/>
    <property type="match status" value="1"/>
</dbReference>
<proteinExistence type="inferred from homology"/>
<dbReference type="PANTHER" id="PTHR45922:SF1">
    <property type="entry name" value="CLEAVAGE AND POLYADENYLATION SPECIFICITY FACTOR SUBUNIT 2"/>
    <property type="match status" value="1"/>
</dbReference>
<dbReference type="PANTHER" id="PTHR45922">
    <property type="entry name" value="CLEAVAGE AND POLYADENYLATION SPECIFICITY FACTOR SUBUNIT 2"/>
    <property type="match status" value="1"/>
</dbReference>
<dbReference type="InterPro" id="IPR036866">
    <property type="entry name" value="RibonucZ/Hydroxyglut_hydro"/>
</dbReference>
<evidence type="ECO:0000256" key="2">
    <source>
        <dbReference type="SAM" id="MobiDB-lite"/>
    </source>
</evidence>
<name>A0ABQ9XHD1_9EUKA</name>
<protein>
    <recommendedName>
        <fullName evidence="1">Cleavage and polyadenylation specificity factor subunit 2</fullName>
    </recommendedName>
    <alternativeName>
        <fullName evidence="1">Cleavage and polyadenylation specificity factor 100 kDa subunit</fullName>
    </alternativeName>
</protein>
<comment type="subcellular location">
    <subcellularLocation>
        <location evidence="1">Nucleus</location>
    </subcellularLocation>
</comment>
<comment type="caution">
    <text evidence="4">The sequence shown here is derived from an EMBL/GenBank/DDBJ whole genome shotgun (WGS) entry which is preliminary data.</text>
</comment>
<keyword evidence="5" id="KW-1185">Reference proteome</keyword>
<organism evidence="4 5">
    <name type="scientific">Blattamonas nauphoetae</name>
    <dbReference type="NCBI Taxonomy" id="2049346"/>
    <lineage>
        <taxon>Eukaryota</taxon>
        <taxon>Metamonada</taxon>
        <taxon>Preaxostyla</taxon>
        <taxon>Oxymonadida</taxon>
        <taxon>Blattamonas</taxon>
    </lineage>
</organism>
<accession>A0ABQ9XHD1</accession>
<dbReference type="InterPro" id="IPR027075">
    <property type="entry name" value="CPSF2"/>
</dbReference>
<evidence type="ECO:0000259" key="3">
    <source>
        <dbReference type="Pfam" id="PF16661"/>
    </source>
</evidence>
<keyword evidence="1" id="KW-0694">RNA-binding</keyword>
<evidence type="ECO:0000313" key="4">
    <source>
        <dbReference type="EMBL" id="KAK2950259.1"/>
    </source>
</evidence>
<dbReference type="EMBL" id="JARBJD010000140">
    <property type="protein sequence ID" value="KAK2950259.1"/>
    <property type="molecule type" value="Genomic_DNA"/>
</dbReference>
<dbReference type="SUPFAM" id="SSF56281">
    <property type="entry name" value="Metallo-hydrolase/oxidoreductase"/>
    <property type="match status" value="1"/>
</dbReference>
<feature type="domain" description="Metallo-beta-lactamase" evidence="3">
    <location>
        <begin position="35"/>
        <end position="210"/>
    </location>
</feature>
<dbReference type="Gene3D" id="3.60.15.10">
    <property type="entry name" value="Ribonuclease Z/Hydroxyacylglutathione hydrolase-like"/>
    <property type="match status" value="1"/>
</dbReference>
<keyword evidence="1" id="KW-0539">Nucleus</keyword>
<reference evidence="4 5" key="1">
    <citation type="journal article" date="2022" name="bioRxiv">
        <title>Genomics of Preaxostyla Flagellates Illuminates Evolutionary Transitions and the Path Towards Mitochondrial Loss.</title>
        <authorList>
            <person name="Novak L.V.F."/>
            <person name="Treitli S.C."/>
            <person name="Pyrih J."/>
            <person name="Halakuc P."/>
            <person name="Pipaliya S.V."/>
            <person name="Vacek V."/>
            <person name="Brzon O."/>
            <person name="Soukal P."/>
            <person name="Eme L."/>
            <person name="Dacks J.B."/>
            <person name="Karnkowska A."/>
            <person name="Elias M."/>
            <person name="Hampl V."/>
        </authorList>
    </citation>
    <scope>NUCLEOTIDE SEQUENCE [LARGE SCALE GENOMIC DNA]</scope>
    <source>
        <strain evidence="4">NAU3</strain>
        <tissue evidence="4">Gut</tissue>
    </source>
</reference>
<keyword evidence="1" id="KW-0507">mRNA processing</keyword>
<dbReference type="Gene3D" id="3.40.50.10890">
    <property type="match status" value="1"/>
</dbReference>
<feature type="compositionally biased region" description="Acidic residues" evidence="2">
    <location>
        <begin position="469"/>
        <end position="480"/>
    </location>
</feature>
<dbReference type="InterPro" id="IPR001279">
    <property type="entry name" value="Metallo-B-lactamas"/>
</dbReference>
<gene>
    <name evidence="4" type="ORF">BLNAU_14843</name>
</gene>
<comment type="similarity">
    <text evidence="1">Belongs to the metallo-beta-lactamase superfamily. RNA-metabolizing metallo-beta-lactamase-like family. CPSF2/YSH1 subfamily.</text>
</comment>